<accession>A0A497XTU3</accession>
<comment type="caution">
    <text evidence="2">The sequence shown here is derived from an EMBL/GenBank/DDBJ whole genome shotgun (WGS) entry which is preliminary data.</text>
</comment>
<dbReference type="AlphaFoldDB" id="A0A497XTU3"/>
<dbReference type="InterPro" id="IPR010397">
    <property type="entry name" value="DUF996"/>
</dbReference>
<feature type="transmembrane region" description="Helical" evidence="1">
    <location>
        <begin position="98"/>
        <end position="120"/>
    </location>
</feature>
<evidence type="ECO:0000256" key="1">
    <source>
        <dbReference type="SAM" id="Phobius"/>
    </source>
</evidence>
<evidence type="ECO:0000313" key="3">
    <source>
        <dbReference type="Proteomes" id="UP000267841"/>
    </source>
</evidence>
<feature type="transmembrane region" description="Helical" evidence="1">
    <location>
        <begin position="65"/>
        <end position="86"/>
    </location>
</feature>
<feature type="transmembrane region" description="Helical" evidence="1">
    <location>
        <begin position="140"/>
        <end position="170"/>
    </location>
</feature>
<evidence type="ECO:0000313" key="2">
    <source>
        <dbReference type="EMBL" id="RLJ70343.1"/>
    </source>
</evidence>
<keyword evidence="3" id="KW-1185">Reference proteome</keyword>
<organism evidence="2 3">
    <name type="scientific">Hydrogenivirga caldilitoris</name>
    <dbReference type="NCBI Taxonomy" id="246264"/>
    <lineage>
        <taxon>Bacteria</taxon>
        <taxon>Pseudomonadati</taxon>
        <taxon>Aquificota</taxon>
        <taxon>Aquificia</taxon>
        <taxon>Aquificales</taxon>
        <taxon>Aquificaceae</taxon>
        <taxon>Hydrogenivirga</taxon>
    </lineage>
</organism>
<dbReference type="Pfam" id="PF06195">
    <property type="entry name" value="DUF996"/>
    <property type="match status" value="1"/>
</dbReference>
<dbReference type="OrthoDB" id="9849294at2"/>
<sequence>MSKQTKQLGGWGLVGALVASILSAAIPFIGILALVGWILAVIAYIKASEELGEPEIKANVIKAIVAGVVALVVFILGGGTMAAGMLSQMREGGGMHMGGTGLLIMVVAWVIGLVAAWFWYKANSYMTEKTQVGLFKTGGLLMFVGAVLAIILIGGLISLIGEILLIVAWFSVQEKVEEPQTV</sequence>
<keyword evidence="1" id="KW-0812">Transmembrane</keyword>
<proteinExistence type="predicted"/>
<feature type="transmembrane region" description="Helical" evidence="1">
    <location>
        <begin position="12"/>
        <end position="45"/>
    </location>
</feature>
<keyword evidence="1" id="KW-1133">Transmembrane helix</keyword>
<dbReference type="Proteomes" id="UP000267841">
    <property type="component" value="Unassembled WGS sequence"/>
</dbReference>
<protein>
    <submittedName>
        <fullName evidence="2">Putative membrane protein</fullName>
    </submittedName>
</protein>
<dbReference type="RefSeq" id="WP_121009807.1">
    <property type="nucleotide sequence ID" value="NZ_RCCJ01000001.1"/>
</dbReference>
<keyword evidence="1" id="KW-0472">Membrane</keyword>
<gene>
    <name evidence="2" type="ORF">BCF55_0612</name>
</gene>
<reference evidence="2 3" key="1">
    <citation type="submission" date="2018-10" db="EMBL/GenBank/DDBJ databases">
        <title>Genomic Encyclopedia of Archaeal and Bacterial Type Strains, Phase II (KMG-II): from individual species to whole genera.</title>
        <authorList>
            <person name="Goeker M."/>
        </authorList>
    </citation>
    <scope>NUCLEOTIDE SEQUENCE [LARGE SCALE GENOMIC DNA]</scope>
    <source>
        <strain evidence="2 3">DSM 16510</strain>
    </source>
</reference>
<dbReference type="EMBL" id="RCCJ01000001">
    <property type="protein sequence ID" value="RLJ70343.1"/>
    <property type="molecule type" value="Genomic_DNA"/>
</dbReference>
<name>A0A497XTU3_9AQUI</name>